<organism evidence="2 3">
    <name type="scientific">Trichogramma brassicae</name>
    <dbReference type="NCBI Taxonomy" id="86971"/>
    <lineage>
        <taxon>Eukaryota</taxon>
        <taxon>Metazoa</taxon>
        <taxon>Ecdysozoa</taxon>
        <taxon>Arthropoda</taxon>
        <taxon>Hexapoda</taxon>
        <taxon>Insecta</taxon>
        <taxon>Pterygota</taxon>
        <taxon>Neoptera</taxon>
        <taxon>Endopterygota</taxon>
        <taxon>Hymenoptera</taxon>
        <taxon>Apocrita</taxon>
        <taxon>Proctotrupomorpha</taxon>
        <taxon>Chalcidoidea</taxon>
        <taxon>Trichogrammatidae</taxon>
        <taxon>Trichogramma</taxon>
    </lineage>
</organism>
<keyword evidence="3" id="KW-1185">Reference proteome</keyword>
<protein>
    <submittedName>
        <fullName evidence="2">Uncharacterized protein</fullName>
    </submittedName>
</protein>
<dbReference type="EMBL" id="CADCXV010000637">
    <property type="protein sequence ID" value="CAB0031173.1"/>
    <property type="molecule type" value="Genomic_DNA"/>
</dbReference>
<proteinExistence type="predicted"/>
<gene>
    <name evidence="2" type="ORF">TBRA_LOCUS3152</name>
</gene>
<feature type="compositionally biased region" description="Basic and acidic residues" evidence="1">
    <location>
        <begin position="1"/>
        <end position="10"/>
    </location>
</feature>
<reference evidence="2 3" key="1">
    <citation type="submission" date="2020-02" db="EMBL/GenBank/DDBJ databases">
        <authorList>
            <person name="Ferguson B K."/>
        </authorList>
    </citation>
    <scope>NUCLEOTIDE SEQUENCE [LARGE SCALE GENOMIC DNA]</scope>
</reference>
<evidence type="ECO:0000313" key="2">
    <source>
        <dbReference type="EMBL" id="CAB0031173.1"/>
    </source>
</evidence>
<sequence>MSADPKRDKPGCGSCPPGPSPGQGRRSKGPKPTNNAQGLQSLLLHRYRK</sequence>
<dbReference type="AlphaFoldDB" id="A0A6H5I3U2"/>
<dbReference type="Proteomes" id="UP000479190">
    <property type="component" value="Unassembled WGS sequence"/>
</dbReference>
<feature type="region of interest" description="Disordered" evidence="1">
    <location>
        <begin position="1"/>
        <end position="49"/>
    </location>
</feature>
<evidence type="ECO:0000313" key="3">
    <source>
        <dbReference type="Proteomes" id="UP000479190"/>
    </source>
</evidence>
<name>A0A6H5I3U2_9HYME</name>
<accession>A0A6H5I3U2</accession>
<evidence type="ECO:0000256" key="1">
    <source>
        <dbReference type="SAM" id="MobiDB-lite"/>
    </source>
</evidence>